<name>A0ACC0WK82_9STRA</name>
<organism evidence="1 2">
    <name type="scientific">Peronosclerospora sorghi</name>
    <dbReference type="NCBI Taxonomy" id="230839"/>
    <lineage>
        <taxon>Eukaryota</taxon>
        <taxon>Sar</taxon>
        <taxon>Stramenopiles</taxon>
        <taxon>Oomycota</taxon>
        <taxon>Peronosporomycetes</taxon>
        <taxon>Peronosporales</taxon>
        <taxon>Peronosporaceae</taxon>
        <taxon>Peronosclerospora</taxon>
    </lineage>
</organism>
<reference evidence="1 2" key="1">
    <citation type="journal article" date="2022" name="bioRxiv">
        <title>The genome of the oomycete Peronosclerospora sorghi, a cosmopolitan pathogen of maize and sorghum, is inflated with dispersed pseudogenes.</title>
        <authorList>
            <person name="Fletcher K."/>
            <person name="Martin F."/>
            <person name="Isakeit T."/>
            <person name="Cavanaugh K."/>
            <person name="Magill C."/>
            <person name="Michelmore R."/>
        </authorList>
    </citation>
    <scope>NUCLEOTIDE SEQUENCE [LARGE SCALE GENOMIC DNA]</scope>
    <source>
        <strain evidence="1">P6</strain>
    </source>
</reference>
<gene>
    <name evidence="1" type="ORF">PsorP6_011697</name>
</gene>
<dbReference type="Proteomes" id="UP001163321">
    <property type="component" value="Chromosome 12"/>
</dbReference>
<dbReference type="EMBL" id="CM047591">
    <property type="protein sequence ID" value="KAI9918807.1"/>
    <property type="molecule type" value="Genomic_DNA"/>
</dbReference>
<evidence type="ECO:0000313" key="1">
    <source>
        <dbReference type="EMBL" id="KAI9918807.1"/>
    </source>
</evidence>
<proteinExistence type="predicted"/>
<evidence type="ECO:0000313" key="2">
    <source>
        <dbReference type="Proteomes" id="UP001163321"/>
    </source>
</evidence>
<comment type="caution">
    <text evidence="1">The sequence shown here is derived from an EMBL/GenBank/DDBJ whole genome shotgun (WGS) entry which is preliminary data.</text>
</comment>
<keyword evidence="2" id="KW-1185">Reference proteome</keyword>
<sequence>MVTTCQDPATRERHVRQLLRDLRVETGDVVLFDRKCLSMGLYGGAICLCAKFLGQTPWDHNGVVVRVPSLAPHATAPEDELFLLEAALSGVKLRPLVARIVRSRGHEVALRQLQLARTPAFQQKAVEFALTSLDTPYEDDWATFFNAGVAVPTRSARERLFAALMATKKELVRLDLELAHRDRMPPFERNALRAERDAVHAHYLALGEKLRARERSVFENAVDEGDGSSRKMFCSQLVAGLYQHLGLLLPYPSTNSYLPKHFSATGGAAFLNLQQGASFLPAVSLRRKLEHETDKAATRVHEATARGPRSASERAVIVHCLRRHPLFHTLSESDLLATASHFRRHALRKGEVVFYQGAPGDYFYIVERGQCEVYVEYQESNQTQTALQGADANETMKHPARAPPLVLRKRQTVALPEFKSSSRLVGKHERVQVATNGPGQAFGESALIYDTPRRATIQASGSDADEEDDAVVLWQLEKRAFRDIVARHPGTQQSMEERRFLLQTLEEHPLFAELDERAQAVAVRKCFPLHVRAGSTILRQGDPGDYFYLVESGRCQVSRRKPKATKVFIDRIIGRGASFGEAALLYNSRRGASVKALDDVKIWCMDRASFLTITRSGSTALYKLFRKIGSSVVAGSNESFATEKDLRRMLSAPQLTRQSANKSDGDEEDEKLMTNTVPLASEEAYDRAVKLALSLLLNDSTGLVNFSQFAHFHIALSASNIDQLLSEAAFRVLKSIADSYAEKERRKPRSLTSPFLFDQEDPDQAAIKLQDLPRALHQWMASKDTAGKAWNEQEPSVEMTPGRLALYEQLFDLPAHHFGDQYITHDDLVRGIASLELDDKECGREQSDDDPNVLAAKEEFRAFLAALKSDLSALRSIWRAAELQAHVGDDADKVEHEPEPSFVSIFKSSWIAAVRENPIGSDWGYVQPKVQDQYQCLTPSRINGRQQVTSQATSLVAAIAAGALMRTLCAPLERLKMLMQVSMPKPRVSSRPVGTTAPPYTSLTRGLVNMVKLGGTRSLWSGNLVHCIEMIPLVSMRFLVCHVYQQQRERLFPASFDLIRVQNPQVAARVTNLTVGALVALTLHCVLYPLDVIRGRLTVQQYYNTNRPLNGLVECARFIRAKEGVRAFYRGFVPSSLGICTYTGCNVALYESLRPLFMLDDTKSTHTGLGQPTIRGQIMCSTVAALASQCLAYPFDVITRRVQLQSTSWHPELEFPPSKSAWQWMKLSAPIEGSGVRTMRLLYRGMFVNAIKAFPCTIISFLSYEKLCELE</sequence>
<protein>
    <submittedName>
        <fullName evidence="1">Uncharacterized protein</fullName>
    </submittedName>
</protein>
<accession>A0ACC0WK82</accession>